<evidence type="ECO:0000313" key="2">
    <source>
        <dbReference type="Proteomes" id="UP000735302"/>
    </source>
</evidence>
<protein>
    <submittedName>
        <fullName evidence="1">Uncharacterized protein</fullName>
    </submittedName>
</protein>
<evidence type="ECO:0000313" key="1">
    <source>
        <dbReference type="EMBL" id="GFO27777.1"/>
    </source>
</evidence>
<dbReference type="EMBL" id="BLXT01005946">
    <property type="protein sequence ID" value="GFO27777.1"/>
    <property type="molecule type" value="Genomic_DNA"/>
</dbReference>
<gene>
    <name evidence="1" type="ORF">PoB_005428200</name>
</gene>
<accession>A0AAV4C8C1</accession>
<dbReference type="Proteomes" id="UP000735302">
    <property type="component" value="Unassembled WGS sequence"/>
</dbReference>
<comment type="caution">
    <text evidence="1">The sequence shown here is derived from an EMBL/GenBank/DDBJ whole genome shotgun (WGS) entry which is preliminary data.</text>
</comment>
<name>A0AAV4C8C1_9GAST</name>
<organism evidence="1 2">
    <name type="scientific">Plakobranchus ocellatus</name>
    <dbReference type="NCBI Taxonomy" id="259542"/>
    <lineage>
        <taxon>Eukaryota</taxon>
        <taxon>Metazoa</taxon>
        <taxon>Spiralia</taxon>
        <taxon>Lophotrochozoa</taxon>
        <taxon>Mollusca</taxon>
        <taxon>Gastropoda</taxon>
        <taxon>Heterobranchia</taxon>
        <taxon>Euthyneura</taxon>
        <taxon>Panpulmonata</taxon>
        <taxon>Sacoglossa</taxon>
        <taxon>Placobranchoidea</taxon>
        <taxon>Plakobranchidae</taxon>
        <taxon>Plakobranchus</taxon>
    </lineage>
</organism>
<keyword evidence="2" id="KW-1185">Reference proteome</keyword>
<sequence>MRTEKTEYDKQESLLLWLISANSSSLTTTGHNMAAMLFVPKNRQSQDGRKEGSAISIPAHKKENLNVTTGLDQELLKGSVPCGVTRCANLTIQWDGIHRKFTVDLNSHKLRAADIALCITIFYDLTLVAPTCSQ</sequence>
<reference evidence="1 2" key="1">
    <citation type="journal article" date="2021" name="Elife">
        <title>Chloroplast acquisition without the gene transfer in kleptoplastic sea slugs, Plakobranchus ocellatus.</title>
        <authorList>
            <person name="Maeda T."/>
            <person name="Takahashi S."/>
            <person name="Yoshida T."/>
            <person name="Shimamura S."/>
            <person name="Takaki Y."/>
            <person name="Nagai Y."/>
            <person name="Toyoda A."/>
            <person name="Suzuki Y."/>
            <person name="Arimoto A."/>
            <person name="Ishii H."/>
            <person name="Satoh N."/>
            <person name="Nishiyama T."/>
            <person name="Hasebe M."/>
            <person name="Maruyama T."/>
            <person name="Minagawa J."/>
            <person name="Obokata J."/>
            <person name="Shigenobu S."/>
        </authorList>
    </citation>
    <scope>NUCLEOTIDE SEQUENCE [LARGE SCALE GENOMIC DNA]</scope>
</reference>
<proteinExistence type="predicted"/>
<dbReference type="AlphaFoldDB" id="A0AAV4C8C1"/>